<dbReference type="InterPro" id="IPR003593">
    <property type="entry name" value="AAA+_ATPase"/>
</dbReference>
<keyword evidence="3" id="KW-0547">Nucleotide-binding</keyword>
<name>A0A2Z5U3E9_9STRE</name>
<gene>
    <name evidence="6" type="ORF">SR187_4575</name>
</gene>
<reference evidence="6 7" key="1">
    <citation type="journal article" date="2018" name="Genome Biol. Evol.">
        <title>Complete Genome Sequence of Streptococcus ruminantium sp. nov. GUT-187T (=DSM 104980T =JCM 31869T), the Type Strain of S. ruminantium, and Comparison with Genome Sequences of Streptococcus suis Strains.</title>
        <authorList>
            <person name="Tohya M."/>
            <person name="Sekizaki T."/>
            <person name="Miyoshi-Akiyama T."/>
        </authorList>
    </citation>
    <scope>NUCLEOTIDE SEQUENCE [LARGE SCALE GENOMIC DNA]</scope>
    <source>
        <strain evidence="6 7">GUT187T</strain>
    </source>
</reference>
<evidence type="ECO:0000256" key="2">
    <source>
        <dbReference type="ARBA" id="ARBA00022448"/>
    </source>
</evidence>
<dbReference type="AlphaFoldDB" id="A0A2Z5U3E9"/>
<evidence type="ECO:0000256" key="3">
    <source>
        <dbReference type="ARBA" id="ARBA00022741"/>
    </source>
</evidence>
<feature type="domain" description="ABC transporter" evidence="5">
    <location>
        <begin position="1"/>
        <end position="182"/>
    </location>
</feature>
<protein>
    <submittedName>
        <fullName evidence="6">Bacteriocin ABC transporter ATP-binding protein</fullName>
    </submittedName>
</protein>
<dbReference type="KEGG" id="srq:SR187_4575"/>
<dbReference type="GO" id="GO:0005524">
    <property type="term" value="F:ATP binding"/>
    <property type="evidence" value="ECO:0007669"/>
    <property type="project" value="UniProtKB-KW"/>
</dbReference>
<dbReference type="Proteomes" id="UP000269331">
    <property type="component" value="Chromosome"/>
</dbReference>
<dbReference type="CDD" id="cd03255">
    <property type="entry name" value="ABC_MJ0796_LolCDE_FtsE"/>
    <property type="match status" value="1"/>
</dbReference>
<dbReference type="InterPro" id="IPR019895">
    <property type="entry name" value="L_ocin_972_ABC"/>
</dbReference>
<evidence type="ECO:0000313" key="6">
    <source>
        <dbReference type="EMBL" id="BBA92523.1"/>
    </source>
</evidence>
<dbReference type="Pfam" id="PF00005">
    <property type="entry name" value="ABC_tran"/>
    <property type="match status" value="1"/>
</dbReference>
<dbReference type="InterPro" id="IPR003439">
    <property type="entry name" value="ABC_transporter-like_ATP-bd"/>
</dbReference>
<dbReference type="PANTHER" id="PTHR42798:SF4">
    <property type="entry name" value="ABC TRANSPORTER DOMAIN-CONTAINING PROTEIN"/>
    <property type="match status" value="1"/>
</dbReference>
<comment type="similarity">
    <text evidence="1">Belongs to the ABC transporter superfamily.</text>
</comment>
<dbReference type="Gene3D" id="3.40.50.300">
    <property type="entry name" value="P-loop containing nucleotide triphosphate hydrolases"/>
    <property type="match status" value="1"/>
</dbReference>
<dbReference type="InterPro" id="IPR017911">
    <property type="entry name" value="MacB-like_ATP-bd"/>
</dbReference>
<dbReference type="PROSITE" id="PS00211">
    <property type="entry name" value="ABC_TRANSPORTER_1"/>
    <property type="match status" value="1"/>
</dbReference>
<evidence type="ECO:0000256" key="1">
    <source>
        <dbReference type="ARBA" id="ARBA00005417"/>
    </source>
</evidence>
<keyword evidence="2" id="KW-0813">Transport</keyword>
<keyword evidence="4 6" id="KW-0067">ATP-binding</keyword>
<dbReference type="GO" id="GO:0016887">
    <property type="term" value="F:ATP hydrolysis activity"/>
    <property type="evidence" value="ECO:0007669"/>
    <property type="project" value="InterPro"/>
</dbReference>
<dbReference type="SUPFAM" id="SSF52540">
    <property type="entry name" value="P-loop containing nucleoside triphosphate hydrolases"/>
    <property type="match status" value="1"/>
</dbReference>
<dbReference type="SMART" id="SM00382">
    <property type="entry name" value="AAA"/>
    <property type="match status" value="1"/>
</dbReference>
<evidence type="ECO:0000313" key="7">
    <source>
        <dbReference type="Proteomes" id="UP000269331"/>
    </source>
</evidence>
<evidence type="ECO:0000256" key="4">
    <source>
        <dbReference type="ARBA" id="ARBA00022840"/>
    </source>
</evidence>
<sequence>MVAITGPSGCGKSTLLNIIGLIDDFQNGSYQFDGMENIKVNSSQASSIIRNKISYLFQNFALMDSKTVEENLMLALFYQKLSKHEKKKRISQALEQVGLKGYENDNIFELSGGEQQRVAIARAILKPSIVILADEPTGSLDRKNKEIVLDLLRKLNQDGKTILIVTHDPEVAEACSRTIELI</sequence>
<dbReference type="NCBIfam" id="TIGR03608">
    <property type="entry name" value="L_ocin_972_ABC"/>
    <property type="match status" value="1"/>
</dbReference>
<dbReference type="InterPro" id="IPR027417">
    <property type="entry name" value="P-loop_NTPase"/>
</dbReference>
<dbReference type="EMBL" id="AP018400">
    <property type="protein sequence ID" value="BBA92523.1"/>
    <property type="molecule type" value="Genomic_DNA"/>
</dbReference>
<evidence type="ECO:0000259" key="5">
    <source>
        <dbReference type="PROSITE" id="PS50893"/>
    </source>
</evidence>
<proteinExistence type="inferred from homology"/>
<accession>A0A2Z5U3E9</accession>
<dbReference type="InterPro" id="IPR017871">
    <property type="entry name" value="ABC_transporter-like_CS"/>
</dbReference>
<dbReference type="PROSITE" id="PS50893">
    <property type="entry name" value="ABC_TRANSPORTER_2"/>
    <property type="match status" value="1"/>
</dbReference>
<organism evidence="6 7">
    <name type="scientific">Streptococcus ruminantium</name>
    <dbReference type="NCBI Taxonomy" id="1917441"/>
    <lineage>
        <taxon>Bacteria</taxon>
        <taxon>Bacillati</taxon>
        <taxon>Bacillota</taxon>
        <taxon>Bacilli</taxon>
        <taxon>Lactobacillales</taxon>
        <taxon>Streptococcaceae</taxon>
        <taxon>Streptococcus</taxon>
    </lineage>
</organism>
<dbReference type="PANTHER" id="PTHR42798">
    <property type="entry name" value="LIPOPROTEIN-RELEASING SYSTEM ATP-BINDING PROTEIN LOLD"/>
    <property type="match status" value="1"/>
</dbReference>